<organism evidence="1 2">
    <name type="scientific">Araneus ventricosus</name>
    <name type="common">Orbweaver spider</name>
    <name type="synonym">Epeira ventricosa</name>
    <dbReference type="NCBI Taxonomy" id="182803"/>
    <lineage>
        <taxon>Eukaryota</taxon>
        <taxon>Metazoa</taxon>
        <taxon>Ecdysozoa</taxon>
        <taxon>Arthropoda</taxon>
        <taxon>Chelicerata</taxon>
        <taxon>Arachnida</taxon>
        <taxon>Araneae</taxon>
        <taxon>Araneomorphae</taxon>
        <taxon>Entelegynae</taxon>
        <taxon>Araneoidea</taxon>
        <taxon>Araneidae</taxon>
        <taxon>Araneus</taxon>
    </lineage>
</organism>
<name>A0A4Y2R5N5_ARAVE</name>
<proteinExistence type="predicted"/>
<evidence type="ECO:0000313" key="1">
    <source>
        <dbReference type="EMBL" id="GBN71044.1"/>
    </source>
</evidence>
<comment type="caution">
    <text evidence="1">The sequence shown here is derived from an EMBL/GenBank/DDBJ whole genome shotgun (WGS) entry which is preliminary data.</text>
</comment>
<sequence length="115" mass="13179">MFPLNTDSQKSLVMILSSFEATRELFWDGPRNFEQRLDDEDGTTFSRFSHHTNTSPSIPVDYKQREDVSPYTYDSACNRPVTRWIFNGIGFRIWKPSGFEAGTLPLGHRGLGFIA</sequence>
<keyword evidence="2" id="KW-1185">Reference proteome</keyword>
<dbReference type="EMBL" id="BGPR01015897">
    <property type="protein sequence ID" value="GBN71044.1"/>
    <property type="molecule type" value="Genomic_DNA"/>
</dbReference>
<protein>
    <submittedName>
        <fullName evidence="1">Uncharacterized protein</fullName>
    </submittedName>
</protein>
<gene>
    <name evidence="1" type="ORF">AVEN_35445_1</name>
</gene>
<dbReference type="Proteomes" id="UP000499080">
    <property type="component" value="Unassembled WGS sequence"/>
</dbReference>
<reference evidence="1 2" key="1">
    <citation type="journal article" date="2019" name="Sci. Rep.">
        <title>Orb-weaving spider Araneus ventricosus genome elucidates the spidroin gene catalogue.</title>
        <authorList>
            <person name="Kono N."/>
            <person name="Nakamura H."/>
            <person name="Ohtoshi R."/>
            <person name="Moran D.A.P."/>
            <person name="Shinohara A."/>
            <person name="Yoshida Y."/>
            <person name="Fujiwara M."/>
            <person name="Mori M."/>
            <person name="Tomita M."/>
            <person name="Arakawa K."/>
        </authorList>
    </citation>
    <scope>NUCLEOTIDE SEQUENCE [LARGE SCALE GENOMIC DNA]</scope>
</reference>
<dbReference type="AlphaFoldDB" id="A0A4Y2R5N5"/>
<accession>A0A4Y2R5N5</accession>
<evidence type="ECO:0000313" key="2">
    <source>
        <dbReference type="Proteomes" id="UP000499080"/>
    </source>
</evidence>